<evidence type="ECO:0000313" key="1">
    <source>
        <dbReference type="EMBL" id="KAJ3621750.1"/>
    </source>
</evidence>
<dbReference type="AlphaFoldDB" id="A0AA38HMB2"/>
<reference evidence="1" key="1">
    <citation type="journal article" date="2023" name="G3 (Bethesda)">
        <title>Whole genome assemblies of Zophobas morio and Tenebrio molitor.</title>
        <authorList>
            <person name="Kaur S."/>
            <person name="Stinson S.A."/>
            <person name="diCenzo G.C."/>
        </authorList>
    </citation>
    <scope>NUCLEOTIDE SEQUENCE</scope>
    <source>
        <strain evidence="1">QUZm001</strain>
    </source>
</reference>
<sequence length="108" mass="12449">MVLFYMRREKAYFRGAVEGSEGLRKLKKQTNARLVCPNKTDERYCACHVQPLRRANQHITRYTGLRSHPTAANEERAVCAGMSDGSATNAITWFIQRRLGTFRVDKDR</sequence>
<proteinExistence type="predicted"/>
<gene>
    <name evidence="1" type="ORF">Zmor_008632</name>
</gene>
<comment type="caution">
    <text evidence="1">The sequence shown here is derived from an EMBL/GenBank/DDBJ whole genome shotgun (WGS) entry which is preliminary data.</text>
</comment>
<accession>A0AA38HMB2</accession>
<dbReference type="EMBL" id="JALNTZ010002009">
    <property type="protein sequence ID" value="KAJ3621750.1"/>
    <property type="molecule type" value="Genomic_DNA"/>
</dbReference>
<dbReference type="Proteomes" id="UP001168821">
    <property type="component" value="Unassembled WGS sequence"/>
</dbReference>
<keyword evidence="2" id="KW-1185">Reference proteome</keyword>
<organism evidence="1 2">
    <name type="scientific">Zophobas morio</name>
    <dbReference type="NCBI Taxonomy" id="2755281"/>
    <lineage>
        <taxon>Eukaryota</taxon>
        <taxon>Metazoa</taxon>
        <taxon>Ecdysozoa</taxon>
        <taxon>Arthropoda</taxon>
        <taxon>Hexapoda</taxon>
        <taxon>Insecta</taxon>
        <taxon>Pterygota</taxon>
        <taxon>Neoptera</taxon>
        <taxon>Endopterygota</taxon>
        <taxon>Coleoptera</taxon>
        <taxon>Polyphaga</taxon>
        <taxon>Cucujiformia</taxon>
        <taxon>Tenebrionidae</taxon>
        <taxon>Zophobas</taxon>
    </lineage>
</organism>
<protein>
    <submittedName>
        <fullName evidence="1">Uncharacterized protein</fullName>
    </submittedName>
</protein>
<evidence type="ECO:0000313" key="2">
    <source>
        <dbReference type="Proteomes" id="UP001168821"/>
    </source>
</evidence>
<name>A0AA38HMB2_9CUCU</name>